<accession>A0A6P2UUS9</accession>
<gene>
    <name evidence="2" type="ORF">BLA39750_01052</name>
</gene>
<sequence length="78" mass="7820">MKTLKAIGIDLLGAVGQLGDWLSFAVTAGLVAAFVLLGIETRQVGAGEGLHNYAVAMLASAALVAVSVGAAKVRSLLL</sequence>
<keyword evidence="1" id="KW-0472">Membrane</keyword>
<keyword evidence="1" id="KW-0812">Transmembrane</keyword>
<evidence type="ECO:0000313" key="2">
    <source>
        <dbReference type="EMBL" id="VWC78901.1"/>
    </source>
</evidence>
<reference evidence="2 3" key="1">
    <citation type="submission" date="2019-09" db="EMBL/GenBank/DDBJ databases">
        <authorList>
            <person name="Depoorter E."/>
        </authorList>
    </citation>
    <scope>NUCLEOTIDE SEQUENCE [LARGE SCALE GENOMIC DNA]</scope>
    <source>
        <strain evidence="2">R-39750</strain>
    </source>
</reference>
<feature type="transmembrane region" description="Helical" evidence="1">
    <location>
        <begin position="51"/>
        <end position="71"/>
    </location>
</feature>
<evidence type="ECO:0000256" key="1">
    <source>
        <dbReference type="SAM" id="Phobius"/>
    </source>
</evidence>
<keyword evidence="1" id="KW-1133">Transmembrane helix</keyword>
<dbReference type="EMBL" id="CABVQN010000004">
    <property type="protein sequence ID" value="VWC78901.1"/>
    <property type="molecule type" value="Genomic_DNA"/>
</dbReference>
<dbReference type="Proteomes" id="UP000494110">
    <property type="component" value="Unassembled WGS sequence"/>
</dbReference>
<proteinExistence type="predicted"/>
<protein>
    <submittedName>
        <fullName evidence="2">Uncharacterized protein</fullName>
    </submittedName>
</protein>
<organism evidence="2 3">
    <name type="scientific">Burkholderia lata (strain ATCC 17760 / DSM 23089 / LMG 22485 / NCIMB 9086 / R18194 / 383)</name>
    <dbReference type="NCBI Taxonomy" id="482957"/>
    <lineage>
        <taxon>Bacteria</taxon>
        <taxon>Pseudomonadati</taxon>
        <taxon>Pseudomonadota</taxon>
        <taxon>Betaproteobacteria</taxon>
        <taxon>Burkholderiales</taxon>
        <taxon>Burkholderiaceae</taxon>
        <taxon>Burkholderia</taxon>
        <taxon>Burkholderia cepacia complex</taxon>
    </lineage>
</organism>
<evidence type="ECO:0000313" key="3">
    <source>
        <dbReference type="Proteomes" id="UP000494110"/>
    </source>
</evidence>
<name>A0A6P2UUS9_BURL3</name>
<dbReference type="RefSeq" id="WP_175011218.1">
    <property type="nucleotide sequence ID" value="NZ_CABVQN010000004.1"/>
</dbReference>
<dbReference type="AlphaFoldDB" id="A0A6P2UUS9"/>
<feature type="transmembrane region" description="Helical" evidence="1">
    <location>
        <begin position="21"/>
        <end position="39"/>
    </location>
</feature>